<feature type="signal peptide" evidence="2">
    <location>
        <begin position="1"/>
        <end position="19"/>
    </location>
</feature>
<sequence>MRKLHILTAASLLTLTACGGGGDSDDGGVTPTPPPPQPSDNLQACSGDIPGLSSQSTDTDIQFWLEPAYTAAQPASIVATIPNSVGALFKWRQLSGTSVELVSSESPVLAMELPQSGDYEFELTVNRNGQQQTASVNITASAQNTNALNVRLDHQVAEGDGISLRLDDTGASGDASWCQVSGPALKADLDNANRPLMTAPQVSSDSVIHIRASRNNQTDDVYLLVTDEPAIGSNALFDTQTARVHAYNPDSNYASAVEKCIYNTQVRLAQCTVSELPLLGQVNSTPNLDSIMNRVLVSHDWMGDNFKAFLQNKDPDGDFAQLLQSVTAVVISYDIRPSFYWVATGAIYLDPSDLWLTPAQRDTINEAPDFRSGFGNDLQFLMPWRYIKDNDYASDYYSPAVRTTRTLDDIEPDLASLLYHELAHANDFFPSSIHNSINAATLYDEFVTRNDQKLLISDQLTSAYPLQSSEMRGLAQVRFMGETANATQKAYLPADITSFFSNDIASDFYAYSTTREDAAMLFEEAMMSHRLGIQRDVAVTNSPEQVSAETVIVDWGQRGRIGDNTLQSRAALVLDKMMPGIGGNTLVAGLPEPVQMNAGQSWAANLVLGSSQQSSRVSANSQQTEIQPPLRLSGNRHRLPTNDNQ</sequence>
<accession>A0ABT0N8L2</accession>
<name>A0ABT0N8L2_9GAMM</name>
<dbReference type="PROSITE" id="PS51257">
    <property type="entry name" value="PROKAR_LIPOPROTEIN"/>
    <property type="match status" value="1"/>
</dbReference>
<feature type="compositionally biased region" description="Low complexity" evidence="1">
    <location>
        <begin position="613"/>
        <end position="623"/>
    </location>
</feature>
<evidence type="ECO:0008006" key="5">
    <source>
        <dbReference type="Google" id="ProtNLM"/>
    </source>
</evidence>
<dbReference type="InterPro" id="IPR013783">
    <property type="entry name" value="Ig-like_fold"/>
</dbReference>
<dbReference type="EMBL" id="JAKIKT010000005">
    <property type="protein sequence ID" value="MCL2914802.1"/>
    <property type="molecule type" value="Genomic_DNA"/>
</dbReference>
<dbReference type="Gene3D" id="2.60.40.10">
    <property type="entry name" value="Immunoglobulins"/>
    <property type="match status" value="1"/>
</dbReference>
<gene>
    <name evidence="3" type="ORF">L2725_13580</name>
</gene>
<organism evidence="3 4">
    <name type="scientific">Shewanella corallii</name>
    <dbReference type="NCBI Taxonomy" id="560080"/>
    <lineage>
        <taxon>Bacteria</taxon>
        <taxon>Pseudomonadati</taxon>
        <taxon>Pseudomonadota</taxon>
        <taxon>Gammaproteobacteria</taxon>
        <taxon>Alteromonadales</taxon>
        <taxon>Shewanellaceae</taxon>
        <taxon>Shewanella</taxon>
    </lineage>
</organism>
<proteinExistence type="predicted"/>
<dbReference type="Proteomes" id="UP001202831">
    <property type="component" value="Unassembled WGS sequence"/>
</dbReference>
<evidence type="ECO:0000256" key="2">
    <source>
        <dbReference type="SAM" id="SignalP"/>
    </source>
</evidence>
<feature type="region of interest" description="Disordered" evidence="1">
    <location>
        <begin position="613"/>
        <end position="645"/>
    </location>
</feature>
<evidence type="ECO:0000313" key="3">
    <source>
        <dbReference type="EMBL" id="MCL2914802.1"/>
    </source>
</evidence>
<dbReference type="RefSeq" id="WP_249249454.1">
    <property type="nucleotide sequence ID" value="NZ_JAKIKT010000005.1"/>
</dbReference>
<feature type="region of interest" description="Disordered" evidence="1">
    <location>
        <begin position="22"/>
        <end position="56"/>
    </location>
</feature>
<keyword evidence="2" id="KW-0732">Signal</keyword>
<protein>
    <recommendedName>
        <fullName evidence="5">Lipoprotein</fullName>
    </recommendedName>
</protein>
<comment type="caution">
    <text evidence="3">The sequence shown here is derived from an EMBL/GenBank/DDBJ whole genome shotgun (WGS) entry which is preliminary data.</text>
</comment>
<evidence type="ECO:0000256" key="1">
    <source>
        <dbReference type="SAM" id="MobiDB-lite"/>
    </source>
</evidence>
<keyword evidence="4" id="KW-1185">Reference proteome</keyword>
<reference evidence="3 4" key="1">
    <citation type="submission" date="2022-01" db="EMBL/GenBank/DDBJ databases">
        <title>Whole genome-based taxonomy of the Shewanellaceae.</title>
        <authorList>
            <person name="Martin-Rodriguez A.J."/>
        </authorList>
    </citation>
    <scope>NUCLEOTIDE SEQUENCE [LARGE SCALE GENOMIC DNA]</scope>
    <source>
        <strain evidence="3 4">DSM 21332</strain>
    </source>
</reference>
<feature type="chain" id="PRO_5045602046" description="Lipoprotein" evidence="2">
    <location>
        <begin position="20"/>
        <end position="645"/>
    </location>
</feature>
<dbReference type="Pfam" id="PF22352">
    <property type="entry name" value="K319L-like_PKD"/>
    <property type="match status" value="1"/>
</dbReference>
<evidence type="ECO:0000313" key="4">
    <source>
        <dbReference type="Proteomes" id="UP001202831"/>
    </source>
</evidence>